<evidence type="ECO:0000256" key="3">
    <source>
        <dbReference type="ARBA" id="ARBA00022448"/>
    </source>
</evidence>
<dbReference type="InterPro" id="IPR003663">
    <property type="entry name" value="Sugar/inositol_transpt"/>
</dbReference>
<feature type="transmembrane region" description="Helical" evidence="7">
    <location>
        <begin position="448"/>
        <end position="466"/>
    </location>
</feature>
<sequence length="534" mass="58102">MPFPPPLALSSLWANRKCLAICCLVSMANLEFGLDSGVIGTLQAIPGFLMVFGYTNPFIPGGYGLNSTFQQLITSLPILGALVSSLVAGAFSTHLGRRVGLWVACALAAVGVALQMATDDKGTIYVGRFVLGLGNGFLQTFSNIYCAEAAPAHLRAIMVGLSTEWILVGTVVSAVITNATQVRFDKTSYQIPLGTLLILPVVLAAGLLLVPESPRYLIAAGRLQAGRRALERLRDTSLTADELELEYVEIVKGIEEEKRVAGTVGPLDIFRGTDRRRTLLSLGTAAVDSGASGAWFLIPYSTYFMIISGVPVNDVFHYFVINTCTGLVMCNAGLFALRHVCGRRTLLMIGAALNAAFMLGLAVSATVTTAFSEPARTSLVTFVALFLVSYSFATGVVTRPVTTEIVSTRLRAWSFGLTQGVSQLIIWLVSFCTPYFINPEHMHWGGKYGYIFFASSLISLVWYYFFIPEMKGRTLEEIDELFEKHVATKDFSTFKTAIRDQVLRNMRGDDSETTKEKSAVDSRNRGTRVLVIGH</sequence>
<evidence type="ECO:0000256" key="7">
    <source>
        <dbReference type="SAM" id="Phobius"/>
    </source>
</evidence>
<dbReference type="InterPro" id="IPR005828">
    <property type="entry name" value="MFS_sugar_transport-like"/>
</dbReference>
<dbReference type="RefSeq" id="XP_060295541.1">
    <property type="nucleotide sequence ID" value="XM_060447295.1"/>
</dbReference>
<dbReference type="InterPro" id="IPR050360">
    <property type="entry name" value="MFS_Sugar_Transporters"/>
</dbReference>
<keyword evidence="4 7" id="KW-0812">Transmembrane</keyword>
<dbReference type="FunFam" id="1.20.1250.20:FF:000078">
    <property type="entry name" value="MFS maltose transporter, putative"/>
    <property type="match status" value="1"/>
</dbReference>
<feature type="transmembrane region" description="Helical" evidence="7">
    <location>
        <begin position="99"/>
        <end position="118"/>
    </location>
</feature>
<gene>
    <name evidence="9" type="ORF">B0T26DRAFT_811932</name>
</gene>
<evidence type="ECO:0000313" key="10">
    <source>
        <dbReference type="Proteomes" id="UP001172101"/>
    </source>
</evidence>
<feature type="domain" description="Major facilitator superfamily (MFS) profile" evidence="8">
    <location>
        <begin position="21"/>
        <end position="471"/>
    </location>
</feature>
<accession>A0AA40DZ07</accession>
<evidence type="ECO:0000256" key="6">
    <source>
        <dbReference type="ARBA" id="ARBA00023136"/>
    </source>
</evidence>
<feature type="transmembrane region" description="Helical" evidence="7">
    <location>
        <begin position="279"/>
        <end position="298"/>
    </location>
</feature>
<evidence type="ECO:0000256" key="5">
    <source>
        <dbReference type="ARBA" id="ARBA00022989"/>
    </source>
</evidence>
<evidence type="ECO:0000256" key="1">
    <source>
        <dbReference type="ARBA" id="ARBA00004141"/>
    </source>
</evidence>
<feature type="transmembrane region" description="Helical" evidence="7">
    <location>
        <begin position="68"/>
        <end position="92"/>
    </location>
</feature>
<evidence type="ECO:0000259" key="8">
    <source>
        <dbReference type="PROSITE" id="PS50850"/>
    </source>
</evidence>
<dbReference type="PANTHER" id="PTHR48022">
    <property type="entry name" value="PLASTIDIC GLUCOSE TRANSPORTER 4"/>
    <property type="match status" value="1"/>
</dbReference>
<dbReference type="InterPro" id="IPR036259">
    <property type="entry name" value="MFS_trans_sf"/>
</dbReference>
<dbReference type="GO" id="GO:0016020">
    <property type="term" value="C:membrane"/>
    <property type="evidence" value="ECO:0007669"/>
    <property type="project" value="UniProtKB-SubCell"/>
</dbReference>
<comment type="similarity">
    <text evidence="2">Belongs to the major facilitator superfamily. Sugar transporter (TC 2.A.1.1) family.</text>
</comment>
<dbReference type="SUPFAM" id="SSF103473">
    <property type="entry name" value="MFS general substrate transporter"/>
    <property type="match status" value="1"/>
</dbReference>
<dbReference type="AlphaFoldDB" id="A0AA40DZ07"/>
<keyword evidence="3" id="KW-0813">Transport</keyword>
<dbReference type="EMBL" id="JAUIRO010000004">
    <property type="protein sequence ID" value="KAK0716748.1"/>
    <property type="molecule type" value="Genomic_DNA"/>
</dbReference>
<dbReference type="PANTHER" id="PTHR48022:SF10">
    <property type="entry name" value="MAJOR FACILITATOR SUPERFAMILY (MFS) PROFILE DOMAIN-CONTAINING PROTEIN"/>
    <property type="match status" value="1"/>
</dbReference>
<feature type="transmembrane region" description="Helical" evidence="7">
    <location>
        <begin position="124"/>
        <end position="145"/>
    </location>
</feature>
<dbReference type="PRINTS" id="PR00171">
    <property type="entry name" value="SUGRTRNSPORT"/>
</dbReference>
<dbReference type="PROSITE" id="PS00217">
    <property type="entry name" value="SUGAR_TRANSPORT_2"/>
    <property type="match status" value="1"/>
</dbReference>
<evidence type="ECO:0000256" key="2">
    <source>
        <dbReference type="ARBA" id="ARBA00010992"/>
    </source>
</evidence>
<dbReference type="GO" id="GO:0005351">
    <property type="term" value="F:carbohydrate:proton symporter activity"/>
    <property type="evidence" value="ECO:0007669"/>
    <property type="project" value="TreeGrafter"/>
</dbReference>
<comment type="subcellular location">
    <subcellularLocation>
        <location evidence="1">Membrane</location>
        <topology evidence="1">Multi-pass membrane protein</topology>
    </subcellularLocation>
</comment>
<dbReference type="InterPro" id="IPR020846">
    <property type="entry name" value="MFS_dom"/>
</dbReference>
<dbReference type="PROSITE" id="PS50850">
    <property type="entry name" value="MFS"/>
    <property type="match status" value="1"/>
</dbReference>
<feature type="transmembrane region" description="Helical" evidence="7">
    <location>
        <begin position="157"/>
        <end position="177"/>
    </location>
</feature>
<feature type="transmembrane region" description="Helical" evidence="7">
    <location>
        <begin position="318"/>
        <end position="337"/>
    </location>
</feature>
<keyword evidence="6 7" id="KW-0472">Membrane</keyword>
<dbReference type="Pfam" id="PF00083">
    <property type="entry name" value="Sugar_tr"/>
    <property type="match status" value="1"/>
</dbReference>
<feature type="transmembrane region" description="Helical" evidence="7">
    <location>
        <begin position="346"/>
        <end position="367"/>
    </location>
</feature>
<feature type="transmembrane region" description="Helical" evidence="7">
    <location>
        <begin position="189"/>
        <end position="210"/>
    </location>
</feature>
<dbReference type="Gene3D" id="1.20.1250.20">
    <property type="entry name" value="MFS general substrate transporter like domains"/>
    <property type="match status" value="1"/>
</dbReference>
<proteinExistence type="inferred from homology"/>
<feature type="transmembrane region" description="Helical" evidence="7">
    <location>
        <begin position="410"/>
        <end position="436"/>
    </location>
</feature>
<dbReference type="InterPro" id="IPR005829">
    <property type="entry name" value="Sugar_transporter_CS"/>
</dbReference>
<dbReference type="Proteomes" id="UP001172101">
    <property type="component" value="Unassembled WGS sequence"/>
</dbReference>
<evidence type="ECO:0000256" key="4">
    <source>
        <dbReference type="ARBA" id="ARBA00022692"/>
    </source>
</evidence>
<reference evidence="9" key="1">
    <citation type="submission" date="2023-06" db="EMBL/GenBank/DDBJ databases">
        <title>Genome-scale phylogeny and comparative genomics of the fungal order Sordariales.</title>
        <authorList>
            <consortium name="Lawrence Berkeley National Laboratory"/>
            <person name="Hensen N."/>
            <person name="Bonometti L."/>
            <person name="Westerberg I."/>
            <person name="Brannstrom I.O."/>
            <person name="Guillou S."/>
            <person name="Cros-Aarteil S."/>
            <person name="Calhoun S."/>
            <person name="Haridas S."/>
            <person name="Kuo A."/>
            <person name="Mondo S."/>
            <person name="Pangilinan J."/>
            <person name="Riley R."/>
            <person name="LaButti K."/>
            <person name="Andreopoulos B."/>
            <person name="Lipzen A."/>
            <person name="Chen C."/>
            <person name="Yanf M."/>
            <person name="Daum C."/>
            <person name="Ng V."/>
            <person name="Clum A."/>
            <person name="Steindorff A."/>
            <person name="Ohm R."/>
            <person name="Martin F."/>
            <person name="Silar P."/>
            <person name="Natvig D."/>
            <person name="Lalanne C."/>
            <person name="Gautier V."/>
            <person name="Ament-velasquez S.L."/>
            <person name="Kruys A."/>
            <person name="Hutchinson M.I."/>
            <person name="Powell A.J."/>
            <person name="Barry K."/>
            <person name="Miller A.N."/>
            <person name="Grigoriev I.V."/>
            <person name="Debuchy R."/>
            <person name="Gladieux P."/>
            <person name="Thoren M.H."/>
            <person name="Johannesson H."/>
        </authorList>
    </citation>
    <scope>NUCLEOTIDE SEQUENCE</scope>
    <source>
        <strain evidence="9">SMH2392-1A</strain>
    </source>
</reference>
<evidence type="ECO:0000313" key="9">
    <source>
        <dbReference type="EMBL" id="KAK0716748.1"/>
    </source>
</evidence>
<protein>
    <submittedName>
        <fullName evidence="9">General substrate transporter</fullName>
    </submittedName>
</protein>
<keyword evidence="10" id="KW-1185">Reference proteome</keyword>
<feature type="transmembrane region" description="Helical" evidence="7">
    <location>
        <begin position="379"/>
        <end position="398"/>
    </location>
</feature>
<comment type="caution">
    <text evidence="9">The sequence shown here is derived from an EMBL/GenBank/DDBJ whole genome shotgun (WGS) entry which is preliminary data.</text>
</comment>
<name>A0AA40DZ07_9PEZI</name>
<organism evidence="9 10">
    <name type="scientific">Lasiosphaeria miniovina</name>
    <dbReference type="NCBI Taxonomy" id="1954250"/>
    <lineage>
        <taxon>Eukaryota</taxon>
        <taxon>Fungi</taxon>
        <taxon>Dikarya</taxon>
        <taxon>Ascomycota</taxon>
        <taxon>Pezizomycotina</taxon>
        <taxon>Sordariomycetes</taxon>
        <taxon>Sordariomycetidae</taxon>
        <taxon>Sordariales</taxon>
        <taxon>Lasiosphaeriaceae</taxon>
        <taxon>Lasiosphaeria</taxon>
    </lineage>
</organism>
<dbReference type="GeneID" id="85330565"/>
<keyword evidence="5 7" id="KW-1133">Transmembrane helix</keyword>